<feature type="domain" description="Zn(2)-C6 fungal-type" evidence="6">
    <location>
        <begin position="297"/>
        <end position="354"/>
    </location>
</feature>
<dbReference type="PANTHER" id="PTHR43880:SF12">
    <property type="entry name" value="ALCOHOL DEHYDROGENASE CLASS-3"/>
    <property type="match status" value="1"/>
</dbReference>
<keyword evidence="2" id="KW-0479">Metal-binding</keyword>
<evidence type="ECO:0000259" key="6">
    <source>
        <dbReference type="SMART" id="SM00066"/>
    </source>
</evidence>
<dbReference type="GO" id="GO:0008270">
    <property type="term" value="F:zinc ion binding"/>
    <property type="evidence" value="ECO:0007669"/>
    <property type="project" value="InterPro"/>
</dbReference>
<feature type="compositionally biased region" description="Low complexity" evidence="5">
    <location>
        <begin position="404"/>
        <end position="419"/>
    </location>
</feature>
<dbReference type="GO" id="GO:0051903">
    <property type="term" value="F:S-(hydroxymethyl)glutathione dehydrogenase [NAD(P)+] activity"/>
    <property type="evidence" value="ECO:0007669"/>
    <property type="project" value="TreeGrafter"/>
</dbReference>
<dbReference type="InterPro" id="IPR013149">
    <property type="entry name" value="ADH-like_C"/>
</dbReference>
<dbReference type="PANTHER" id="PTHR43880">
    <property type="entry name" value="ALCOHOL DEHYDROGENASE"/>
    <property type="match status" value="1"/>
</dbReference>
<keyword evidence="8" id="KW-1185">Reference proteome</keyword>
<feature type="compositionally biased region" description="Basic and acidic residues" evidence="5">
    <location>
        <begin position="483"/>
        <end position="493"/>
    </location>
</feature>
<keyword evidence="4" id="KW-0520">NAD</keyword>
<reference evidence="7 8" key="1">
    <citation type="submission" date="2018-11" db="EMBL/GenBank/DDBJ databases">
        <title>Genome sequence of Saitozyma podzolica DSM 27192.</title>
        <authorList>
            <person name="Aliyu H."/>
            <person name="Gorte O."/>
            <person name="Ochsenreither K."/>
        </authorList>
    </citation>
    <scope>NUCLEOTIDE SEQUENCE [LARGE SCALE GENOMIC DNA]</scope>
    <source>
        <strain evidence="7 8">DSM 27192</strain>
    </source>
</reference>
<dbReference type="OrthoDB" id="2595934at2759"/>
<feature type="compositionally biased region" description="Polar residues" evidence="5">
    <location>
        <begin position="420"/>
        <end position="430"/>
    </location>
</feature>
<dbReference type="GO" id="GO:0000981">
    <property type="term" value="F:DNA-binding transcription factor activity, RNA polymerase II-specific"/>
    <property type="evidence" value="ECO:0007669"/>
    <property type="project" value="InterPro"/>
</dbReference>
<proteinExistence type="predicted"/>
<dbReference type="FunFam" id="3.40.50.720:FF:000003">
    <property type="entry name" value="S-(hydroxymethyl)glutathione dehydrogenase"/>
    <property type="match status" value="1"/>
</dbReference>
<dbReference type="Gene3D" id="3.90.180.10">
    <property type="entry name" value="Medium-chain alcohol dehydrogenases, catalytic domain"/>
    <property type="match status" value="1"/>
</dbReference>
<dbReference type="InterPro" id="IPR036864">
    <property type="entry name" value="Zn2-C6_fun-type_DNA-bd_sf"/>
</dbReference>
<dbReference type="SUPFAM" id="SSF57701">
    <property type="entry name" value="Zn2/Cys6 DNA-binding domain"/>
    <property type="match status" value="1"/>
</dbReference>
<dbReference type="STRING" id="1890683.A0A427YRS6"/>
<dbReference type="InterPro" id="IPR036291">
    <property type="entry name" value="NAD(P)-bd_dom_sf"/>
</dbReference>
<dbReference type="GO" id="GO:0005829">
    <property type="term" value="C:cytosol"/>
    <property type="evidence" value="ECO:0007669"/>
    <property type="project" value="TreeGrafter"/>
</dbReference>
<dbReference type="SMART" id="SM00066">
    <property type="entry name" value="GAL4"/>
    <property type="match status" value="1"/>
</dbReference>
<evidence type="ECO:0000256" key="5">
    <source>
        <dbReference type="SAM" id="MobiDB-lite"/>
    </source>
</evidence>
<dbReference type="Gene3D" id="3.40.50.720">
    <property type="entry name" value="NAD(P)-binding Rossmann-like Domain"/>
    <property type="match status" value="1"/>
</dbReference>
<dbReference type="InterPro" id="IPR011032">
    <property type="entry name" value="GroES-like_sf"/>
</dbReference>
<dbReference type="GO" id="GO:0046294">
    <property type="term" value="P:formaldehyde catabolic process"/>
    <property type="evidence" value="ECO:0007669"/>
    <property type="project" value="TreeGrafter"/>
</dbReference>
<accession>A0A427YRS6</accession>
<protein>
    <recommendedName>
        <fullName evidence="6">Zn(2)-C6 fungal-type domain-containing protein</fullName>
    </recommendedName>
</protein>
<dbReference type="SUPFAM" id="SSF50129">
    <property type="entry name" value="GroES-like"/>
    <property type="match status" value="2"/>
</dbReference>
<evidence type="ECO:0000256" key="3">
    <source>
        <dbReference type="ARBA" id="ARBA00022833"/>
    </source>
</evidence>
<dbReference type="Gene3D" id="4.10.240.10">
    <property type="entry name" value="Zn(2)-C6 fungal-type DNA-binding domain"/>
    <property type="match status" value="1"/>
</dbReference>
<dbReference type="Proteomes" id="UP000279259">
    <property type="component" value="Unassembled WGS sequence"/>
</dbReference>
<gene>
    <name evidence="7" type="ORF">EHS25_006429</name>
</gene>
<evidence type="ECO:0000256" key="1">
    <source>
        <dbReference type="ARBA" id="ARBA00001947"/>
    </source>
</evidence>
<dbReference type="Pfam" id="PF00107">
    <property type="entry name" value="ADH_zinc_N"/>
    <property type="match status" value="1"/>
</dbReference>
<evidence type="ECO:0000313" key="8">
    <source>
        <dbReference type="Proteomes" id="UP000279259"/>
    </source>
</evidence>
<evidence type="ECO:0000256" key="2">
    <source>
        <dbReference type="ARBA" id="ARBA00022723"/>
    </source>
</evidence>
<dbReference type="EMBL" id="RSCD01000003">
    <property type="protein sequence ID" value="RSH93781.1"/>
    <property type="molecule type" value="Genomic_DNA"/>
</dbReference>
<feature type="compositionally biased region" description="Low complexity" evidence="5">
    <location>
        <begin position="464"/>
        <end position="477"/>
    </location>
</feature>
<feature type="region of interest" description="Disordered" evidence="5">
    <location>
        <begin position="387"/>
        <end position="433"/>
    </location>
</feature>
<sequence>MTDKTSRFKCKGQDIKHFMGTSTFSQYTVVSKFSVVTISPDAPLQKACLLGCGITTGYGALTKTPGVEGSTVAVFGIGCVGLSILQGAREKKCSRVFAIDTNPKKAEWAKKFGATDFVNPKDLPEGKTITQYLIEQTDGGLDFTFDATGNVNVMRQALECCHKGWGVSTIIGVAPAGAEISTRPFQLVTGRVWKGSAFGGVKGRTELPGIVDDYLAGKLWVDQFVTHTQGLEDINKGFEDMKAGDCIRCVVDMGQGKSDPLTAIISDEPARFLFRALSRSSLSPQHMSEPGSARRRARARRSCELCKVRKTRCELPDPEVASGSSPLPTDKACHRCRVLSLGCVVDDSSRKRVRRNGDGPGYEAREGMAVMSVASRESESEVELHVTAEGAAGDLGGVERRGSGSRVSVDVSGGQDVQSEVTGSSGSAGSLTVLDSAMPKRGSANHSLDLLHGLSPIHSLTTESPASRPGSSSGPPSAQNPEIHTHGSGDRSASDNNLGVDARQGARSVSGMGMGMGTGVREGEDPSTTRATSIQLHGRPLELVSAMLGVAYRKKGRRGRRVLRRNVVEGVEHDAAVDLDFDLGELIDPAVRKFLERGYKQLRVFHPHLQPLPDLFKIHAASSDTSLTLLLATTIYLASWSLPSDSAGGVRTKLAPLISHLQHRVLVHRPTSFYALQALEVLSLHAPFGVLPYEYTDLGSLAPARGQVTIATSILDRLDIEVSCSSVSLSSQWENPETWLLLGVHTAEARLVLEVKFPRKPRGLGNARGIASIFTAPENSILWRIHEPDEAPAVLGRLAICDQLARLEELIDALARLRGILEKAAETPGFDATGPVTEEFKAFDRRLEEIDARHDEILANLAVPPSLVAGWAPYRSIRRKYELSRLHLFGLRVLTAAHFLSGLALSPHVSRTQAIDNAIVRAHKPEDFMPVMLANTPASEELRKWGKLRGEIAESILVEFAELQHSIVPRAPQSDPEPEPEPGRGPFATVLPLQELVATVVEAAKTLMEMQAGTLIVTRSIKELHKTFRIPSWHFIMRQVLGLMATLGGMCVGTGRDGEDDAGGTESFPTGCSNLVGSMLRTTESWSKIIELEGSRLGNGRSRGTSSGEATPDNPVAIVESAVPVITADTTALPTFSTGSMQAPVQTNQALEGSRSAPVDWTQYGAQDYGVATFNSGSGTNGYGQTSLIVSDQGTHAAGISQMSFAQPFSQSNSNSQGFGNSYSVEGFDNSTGHSLDSFALVQSNSAVPGPVDMSLGDTTGETNQSSLDLLLAEIFGYDYVANP</sequence>
<organism evidence="7 8">
    <name type="scientific">Saitozyma podzolica</name>
    <dbReference type="NCBI Taxonomy" id="1890683"/>
    <lineage>
        <taxon>Eukaryota</taxon>
        <taxon>Fungi</taxon>
        <taxon>Dikarya</taxon>
        <taxon>Basidiomycota</taxon>
        <taxon>Agaricomycotina</taxon>
        <taxon>Tremellomycetes</taxon>
        <taxon>Tremellales</taxon>
        <taxon>Trimorphomycetaceae</taxon>
        <taxon>Saitozyma</taxon>
    </lineage>
</organism>
<name>A0A427YRS6_9TREE</name>
<evidence type="ECO:0000256" key="4">
    <source>
        <dbReference type="ARBA" id="ARBA00023027"/>
    </source>
</evidence>
<keyword evidence="3" id="KW-0862">Zinc</keyword>
<comment type="caution">
    <text evidence="7">The sequence shown here is derived from an EMBL/GenBank/DDBJ whole genome shotgun (WGS) entry which is preliminary data.</text>
</comment>
<evidence type="ECO:0000313" key="7">
    <source>
        <dbReference type="EMBL" id="RSH93781.1"/>
    </source>
</evidence>
<comment type="cofactor">
    <cofactor evidence="1">
        <name>Zn(2+)</name>
        <dbReference type="ChEBI" id="CHEBI:29105"/>
    </cofactor>
</comment>
<dbReference type="InterPro" id="IPR001138">
    <property type="entry name" value="Zn2Cys6_DnaBD"/>
</dbReference>
<dbReference type="SUPFAM" id="SSF51735">
    <property type="entry name" value="NAD(P)-binding Rossmann-fold domains"/>
    <property type="match status" value="1"/>
</dbReference>
<feature type="region of interest" description="Disordered" evidence="5">
    <location>
        <begin position="458"/>
        <end position="534"/>
    </location>
</feature>